<dbReference type="EnsemblPlants" id="TraesCS1A02G287300.1">
    <property type="protein sequence ID" value="TraesCS1A02G287300.1.cds1"/>
    <property type="gene ID" value="TraesCS1A02G287300"/>
</dbReference>
<feature type="region of interest" description="Disordered" evidence="1">
    <location>
        <begin position="286"/>
        <end position="342"/>
    </location>
</feature>
<dbReference type="Gramene" id="TraesSYM1A03G00132230.1">
    <property type="protein sequence ID" value="TraesSYM1A03G00132230.1.CDS1"/>
    <property type="gene ID" value="TraesSYM1A03G00132230"/>
</dbReference>
<dbReference type="GO" id="GO:0005886">
    <property type="term" value="C:plasma membrane"/>
    <property type="evidence" value="ECO:0007669"/>
    <property type="project" value="InterPro"/>
</dbReference>
<dbReference type="GO" id="GO:0019210">
    <property type="term" value="F:kinase inhibitor activity"/>
    <property type="evidence" value="ECO:0007669"/>
    <property type="project" value="InterPro"/>
</dbReference>
<feature type="region of interest" description="Disordered" evidence="1">
    <location>
        <begin position="220"/>
        <end position="273"/>
    </location>
</feature>
<keyword evidence="3" id="KW-1185">Reference proteome</keyword>
<protein>
    <recommendedName>
        <fullName evidence="4">Membrane-associated kinase regulator 4</fullName>
    </recommendedName>
</protein>
<dbReference type="OrthoDB" id="1938320at2759"/>
<dbReference type="Gramene" id="TraesCS1A02G287300.1">
    <property type="protein sequence ID" value="TraesCS1A02G287300.1.cds1"/>
    <property type="gene ID" value="TraesCS1A02G287300"/>
</dbReference>
<feature type="region of interest" description="Disordered" evidence="1">
    <location>
        <begin position="1"/>
        <end position="44"/>
    </location>
</feature>
<name>A0A3B5Y2K8_WHEAT</name>
<dbReference type="KEGG" id="taes:123153707"/>
<dbReference type="OMA" id="IRRSCDN"/>
<proteinExistence type="predicted"/>
<evidence type="ECO:0008006" key="4">
    <source>
        <dbReference type="Google" id="ProtNLM"/>
    </source>
</evidence>
<evidence type="ECO:0000313" key="3">
    <source>
        <dbReference type="Proteomes" id="UP000019116"/>
    </source>
</evidence>
<dbReference type="Proteomes" id="UP000019116">
    <property type="component" value="Chromosome 1A"/>
</dbReference>
<reference evidence="2" key="1">
    <citation type="submission" date="2018-08" db="EMBL/GenBank/DDBJ databases">
        <authorList>
            <person name="Rossello M."/>
        </authorList>
    </citation>
    <scope>NUCLEOTIDE SEQUENCE [LARGE SCALE GENOMIC DNA]</scope>
    <source>
        <strain evidence="2">cv. Chinese Spring</strain>
    </source>
</reference>
<gene>
    <name evidence="2" type="primary">LOC123153707</name>
</gene>
<dbReference type="Gramene" id="TraesCS1A03G0722600.1">
    <property type="protein sequence ID" value="TraesCS1A03G0722600.1.CDS1"/>
    <property type="gene ID" value="TraesCS1A03G0722600"/>
</dbReference>
<dbReference type="PANTHER" id="PTHR33312">
    <property type="entry name" value="MEMBRANE-ASSOCIATED KINASE REGULATOR 4-RELATED"/>
    <property type="match status" value="1"/>
</dbReference>
<dbReference type="Gramene" id="TraesCAD_scaffold_078954_01G000100.1">
    <property type="protein sequence ID" value="TraesCAD_scaffold_078954_01G000100.1"/>
    <property type="gene ID" value="TraesCAD_scaffold_078954_01G000100"/>
</dbReference>
<dbReference type="Gramene" id="TraesWEE_scaffold_121893_01G000100.1">
    <property type="protein sequence ID" value="TraesWEE_scaffold_121893_01G000100.1"/>
    <property type="gene ID" value="TraesWEE_scaffold_121893_01G000100"/>
</dbReference>
<dbReference type="Gramene" id="TraesCLE_scaffold_161875_01G000100.1">
    <property type="protein sequence ID" value="TraesCLE_scaffold_161875_01G000100.1"/>
    <property type="gene ID" value="TraesCLE_scaffold_161875_01G000100"/>
</dbReference>
<dbReference type="InterPro" id="IPR039620">
    <property type="entry name" value="BKI1/MAKR1/3/4"/>
</dbReference>
<organism evidence="2">
    <name type="scientific">Triticum aestivum</name>
    <name type="common">Wheat</name>
    <dbReference type="NCBI Taxonomy" id="4565"/>
    <lineage>
        <taxon>Eukaryota</taxon>
        <taxon>Viridiplantae</taxon>
        <taxon>Streptophyta</taxon>
        <taxon>Embryophyta</taxon>
        <taxon>Tracheophyta</taxon>
        <taxon>Spermatophyta</taxon>
        <taxon>Magnoliopsida</taxon>
        <taxon>Liliopsida</taxon>
        <taxon>Poales</taxon>
        <taxon>Poaceae</taxon>
        <taxon>BOP clade</taxon>
        <taxon>Pooideae</taxon>
        <taxon>Triticodae</taxon>
        <taxon>Triticeae</taxon>
        <taxon>Triticinae</taxon>
        <taxon>Triticum</taxon>
    </lineage>
</organism>
<dbReference type="AlphaFoldDB" id="A0A3B5Y2K8"/>
<feature type="compositionally biased region" description="Low complexity" evidence="1">
    <location>
        <begin position="1"/>
        <end position="20"/>
    </location>
</feature>
<sequence>MVATAISARPSQRASRSSAAKRGKDTSEVTTTMASRRGEEVYGDGMEEEYIDMDLSPPAAGREFEFHFHMSAPLDRSGQPPLASPADELFYKGKLLPLHMPPRVQMVEELLLDGAVRGRAGPRLGGLAVSTAPATPCERSRGVSPANSCFVSGELNVEEFFREYAAGMALADDDDDAASAAGGEKKPWSRRLRFVRQLNLGRQLKASKAYLKTMFAGKQAGAGGDDKHGLGGKDLSGHGHHPRAWRKNPFGHMRSNRCITEQSSGGGGRAGHRRSFSSVVVRYSASNKTSPAPAPPASSSSCSSTSSSSKSSTSSSVRCSSDSDGGAGAGAPALRRSSSASSEAENPIQGLIAYCKKSQQLASVRKSASDAGFRFLSSSAASKVAAESEGLDELIEICSG</sequence>
<feature type="compositionally biased region" description="Basic and acidic residues" evidence="1">
    <location>
        <begin position="224"/>
        <end position="237"/>
    </location>
</feature>
<accession>A0A3B5Y2K8</accession>
<evidence type="ECO:0000313" key="2">
    <source>
        <dbReference type="EnsemblPlants" id="TraesCS1A02G287300.1.cds1"/>
    </source>
</evidence>
<evidence type="ECO:0000256" key="1">
    <source>
        <dbReference type="SAM" id="MobiDB-lite"/>
    </source>
</evidence>
<dbReference type="Gramene" id="TraesROB_scaffold_125558_01G000100.1">
    <property type="protein sequence ID" value="TraesROB_scaffold_125558_01G000100.1"/>
    <property type="gene ID" value="TraesROB_scaffold_125558_01G000100"/>
</dbReference>
<dbReference type="RefSeq" id="XP_044428649.1">
    <property type="nucleotide sequence ID" value="XM_044572714.1"/>
</dbReference>
<dbReference type="PaxDb" id="4565-Traes_1AL_B0C6050A1.1"/>
<reference evidence="2" key="2">
    <citation type="submission" date="2018-10" db="UniProtKB">
        <authorList>
            <consortium name="EnsemblPlants"/>
        </authorList>
    </citation>
    <scope>IDENTIFICATION</scope>
</reference>
<dbReference type="GeneID" id="123153707"/>
<dbReference type="PANTHER" id="PTHR33312:SF21">
    <property type="entry name" value="MEMBRANE-ASSOCIATED KINASE REGULATOR 3-RELATED"/>
    <property type="match status" value="1"/>
</dbReference>